<dbReference type="AlphaFoldDB" id="A0A518F0S0"/>
<name>A0A518F0S0_9BACT</name>
<evidence type="ECO:0000313" key="2">
    <source>
        <dbReference type="Proteomes" id="UP000320390"/>
    </source>
</evidence>
<sequence length="84" mass="9462">MVGSHWGSAQRRERGSWQFQLANHAGQRIVPPCVCSFASWSALVILTKTSGRGFIDQERHLQSRTSGMSRPFLSMYSRCSINFA</sequence>
<keyword evidence="2" id="KW-1185">Reference proteome</keyword>
<dbReference type="EMBL" id="CP036434">
    <property type="protein sequence ID" value="QDV09936.1"/>
    <property type="molecule type" value="Genomic_DNA"/>
</dbReference>
<accession>A0A518F0S0</accession>
<reference evidence="1 2" key="1">
    <citation type="submission" date="2019-02" db="EMBL/GenBank/DDBJ databases">
        <title>Deep-cultivation of Planctomycetes and their phenomic and genomic characterization uncovers novel biology.</title>
        <authorList>
            <person name="Wiegand S."/>
            <person name="Jogler M."/>
            <person name="Boedeker C."/>
            <person name="Pinto D."/>
            <person name="Vollmers J."/>
            <person name="Rivas-Marin E."/>
            <person name="Kohn T."/>
            <person name="Peeters S.H."/>
            <person name="Heuer A."/>
            <person name="Rast P."/>
            <person name="Oberbeckmann S."/>
            <person name="Bunk B."/>
            <person name="Jeske O."/>
            <person name="Meyerdierks A."/>
            <person name="Storesund J.E."/>
            <person name="Kallscheuer N."/>
            <person name="Luecker S."/>
            <person name="Lage O.M."/>
            <person name="Pohl T."/>
            <person name="Merkel B.J."/>
            <person name="Hornburger P."/>
            <person name="Mueller R.-W."/>
            <person name="Bruemmer F."/>
            <person name="Labrenz M."/>
            <person name="Spormann A.M."/>
            <person name="Op den Camp H."/>
            <person name="Overmann J."/>
            <person name="Amann R."/>
            <person name="Jetten M.S.M."/>
            <person name="Mascher T."/>
            <person name="Medema M.H."/>
            <person name="Devos D.P."/>
            <person name="Kaster A.-K."/>
            <person name="Ovreas L."/>
            <person name="Rohde M."/>
            <person name="Galperin M.Y."/>
            <person name="Jogler C."/>
        </authorList>
    </citation>
    <scope>NUCLEOTIDE SEQUENCE [LARGE SCALE GENOMIC DNA]</scope>
    <source>
        <strain evidence="1 2">Poly30</strain>
    </source>
</reference>
<dbReference type="Proteomes" id="UP000320390">
    <property type="component" value="Chromosome"/>
</dbReference>
<proteinExistence type="predicted"/>
<gene>
    <name evidence="1" type="ORF">Poly30_54970</name>
</gene>
<evidence type="ECO:0000313" key="1">
    <source>
        <dbReference type="EMBL" id="QDV09936.1"/>
    </source>
</evidence>
<protein>
    <submittedName>
        <fullName evidence="1">Uncharacterized protein</fullName>
    </submittedName>
</protein>
<organism evidence="1 2">
    <name type="scientific">Saltatorellus ferox</name>
    <dbReference type="NCBI Taxonomy" id="2528018"/>
    <lineage>
        <taxon>Bacteria</taxon>
        <taxon>Pseudomonadati</taxon>
        <taxon>Planctomycetota</taxon>
        <taxon>Planctomycetia</taxon>
        <taxon>Planctomycetia incertae sedis</taxon>
        <taxon>Saltatorellus</taxon>
    </lineage>
</organism>